<keyword evidence="3" id="KW-0804">Transcription</keyword>
<sequence length="185" mass="21338">MKINIKYMVSSRCKEVVQTELDKQGLLYGPIDLGEVEIMGIVNAEQRNQLKESLLTHGLELMEDPKAILIEKIRNTIIQVVHHSDQLPKTNFSNYVSQKLGYDYTYLANLFSSVTGTTIEQYIIIHKIERVKELLSYDELNLTQISYQLQYSSVSHLSSQFKKVTGLTPSYFKKSNYKRVPLEDL</sequence>
<dbReference type="Proteomes" id="UP000479293">
    <property type="component" value="Unassembled WGS sequence"/>
</dbReference>
<reference evidence="5 6" key="1">
    <citation type="submission" date="2019-10" db="EMBL/GenBank/DDBJ databases">
        <title>Draft Genome Sequence of Cytophagaceae sp. SJW1-29.</title>
        <authorList>
            <person name="Choi A."/>
        </authorList>
    </citation>
    <scope>NUCLEOTIDE SEQUENCE [LARGE SCALE GENOMIC DNA]</scope>
    <source>
        <strain evidence="5 6">SJW1-29</strain>
    </source>
</reference>
<name>A0A7C9FNI5_9BACT</name>
<dbReference type="InterPro" id="IPR018060">
    <property type="entry name" value="HTH_AraC"/>
</dbReference>
<protein>
    <submittedName>
        <fullName evidence="5">Helix-turn-helix domain-containing protein</fullName>
    </submittedName>
</protein>
<keyword evidence="2" id="KW-0238">DNA-binding</keyword>
<evidence type="ECO:0000256" key="2">
    <source>
        <dbReference type="ARBA" id="ARBA00023125"/>
    </source>
</evidence>
<gene>
    <name evidence="5" type="ORF">GBK04_06685</name>
</gene>
<dbReference type="InterPro" id="IPR009057">
    <property type="entry name" value="Homeodomain-like_sf"/>
</dbReference>
<organism evidence="5 6">
    <name type="scientific">Salmonirosea aquatica</name>
    <dbReference type="NCBI Taxonomy" id="2654236"/>
    <lineage>
        <taxon>Bacteria</taxon>
        <taxon>Pseudomonadati</taxon>
        <taxon>Bacteroidota</taxon>
        <taxon>Cytophagia</taxon>
        <taxon>Cytophagales</taxon>
        <taxon>Spirosomataceae</taxon>
        <taxon>Salmonirosea</taxon>
    </lineage>
</organism>
<dbReference type="AlphaFoldDB" id="A0A7C9FNI5"/>
<dbReference type="PANTHER" id="PTHR43280:SF2">
    <property type="entry name" value="HTH-TYPE TRANSCRIPTIONAL REGULATOR EXSA"/>
    <property type="match status" value="1"/>
</dbReference>
<keyword evidence="6" id="KW-1185">Reference proteome</keyword>
<evidence type="ECO:0000256" key="3">
    <source>
        <dbReference type="ARBA" id="ARBA00023163"/>
    </source>
</evidence>
<dbReference type="EMBL" id="WHLY01000002">
    <property type="protein sequence ID" value="MPR33051.1"/>
    <property type="molecule type" value="Genomic_DNA"/>
</dbReference>
<evidence type="ECO:0000256" key="1">
    <source>
        <dbReference type="ARBA" id="ARBA00023015"/>
    </source>
</evidence>
<dbReference type="SMART" id="SM00342">
    <property type="entry name" value="HTH_ARAC"/>
    <property type="match status" value="1"/>
</dbReference>
<evidence type="ECO:0000313" key="6">
    <source>
        <dbReference type="Proteomes" id="UP000479293"/>
    </source>
</evidence>
<dbReference type="PANTHER" id="PTHR43280">
    <property type="entry name" value="ARAC-FAMILY TRANSCRIPTIONAL REGULATOR"/>
    <property type="match status" value="1"/>
</dbReference>
<proteinExistence type="predicted"/>
<dbReference type="Gene3D" id="1.10.10.60">
    <property type="entry name" value="Homeodomain-like"/>
    <property type="match status" value="1"/>
</dbReference>
<dbReference type="InterPro" id="IPR018062">
    <property type="entry name" value="HTH_AraC-typ_CS"/>
</dbReference>
<comment type="caution">
    <text evidence="5">The sequence shown here is derived from an EMBL/GenBank/DDBJ whole genome shotgun (WGS) entry which is preliminary data.</text>
</comment>
<evidence type="ECO:0000313" key="5">
    <source>
        <dbReference type="EMBL" id="MPR33051.1"/>
    </source>
</evidence>
<evidence type="ECO:0000259" key="4">
    <source>
        <dbReference type="PROSITE" id="PS01124"/>
    </source>
</evidence>
<keyword evidence="1" id="KW-0805">Transcription regulation</keyword>
<accession>A0A7C9FNI5</accession>
<dbReference type="PROSITE" id="PS01124">
    <property type="entry name" value="HTH_ARAC_FAMILY_2"/>
    <property type="match status" value="1"/>
</dbReference>
<dbReference type="Pfam" id="PF12833">
    <property type="entry name" value="HTH_18"/>
    <property type="match status" value="1"/>
</dbReference>
<dbReference type="SUPFAM" id="SSF46689">
    <property type="entry name" value="Homeodomain-like"/>
    <property type="match status" value="1"/>
</dbReference>
<dbReference type="GO" id="GO:0043565">
    <property type="term" value="F:sequence-specific DNA binding"/>
    <property type="evidence" value="ECO:0007669"/>
    <property type="project" value="InterPro"/>
</dbReference>
<feature type="domain" description="HTH araC/xylS-type" evidence="4">
    <location>
        <begin position="96"/>
        <end position="175"/>
    </location>
</feature>
<dbReference type="PROSITE" id="PS00041">
    <property type="entry name" value="HTH_ARAC_FAMILY_1"/>
    <property type="match status" value="1"/>
</dbReference>
<dbReference type="RefSeq" id="WP_152758005.1">
    <property type="nucleotide sequence ID" value="NZ_WHLY01000002.1"/>
</dbReference>
<dbReference type="GO" id="GO:0003700">
    <property type="term" value="F:DNA-binding transcription factor activity"/>
    <property type="evidence" value="ECO:0007669"/>
    <property type="project" value="InterPro"/>
</dbReference>